<dbReference type="InterPro" id="IPR002711">
    <property type="entry name" value="HNH"/>
</dbReference>
<dbReference type="Proteomes" id="UP000290092">
    <property type="component" value="Unassembled WGS sequence"/>
</dbReference>
<gene>
    <name evidence="3" type="ORF">CP985_13795</name>
</gene>
<keyword evidence="1" id="KW-1133">Transmembrane helix</keyword>
<evidence type="ECO:0000259" key="2">
    <source>
        <dbReference type="SMART" id="SM00507"/>
    </source>
</evidence>
<evidence type="ECO:0000256" key="1">
    <source>
        <dbReference type="SAM" id="Phobius"/>
    </source>
</evidence>
<accession>A0AAX2ABN1</accession>
<dbReference type="Gene3D" id="1.10.30.50">
    <property type="match status" value="1"/>
</dbReference>
<dbReference type="GO" id="GO:0008270">
    <property type="term" value="F:zinc ion binding"/>
    <property type="evidence" value="ECO:0007669"/>
    <property type="project" value="InterPro"/>
</dbReference>
<dbReference type="Pfam" id="PF01844">
    <property type="entry name" value="HNH"/>
    <property type="match status" value="1"/>
</dbReference>
<dbReference type="AlphaFoldDB" id="A0AAX2ABN1"/>
<sequence length="202" mass="24065">MRLEADFIITGTLIILLLVPLYIYRKKVFKFLYRKGDFKSFFNDVKNYLNSEYPNIPFDYTLNSRIKEEKDIKIKQTLLVEDLVSQFTEYEYTIQTQNSINKELLWSTYDQNCKPLKDKLPSDWPKRKEFTFKRDKEQCKRCGHKVKLYDAYISFIKPISEGGGYNFENLITLCVDCNKIINKTSSKNSLIEEHLMKKVTHH</sequence>
<proteinExistence type="predicted"/>
<dbReference type="GO" id="GO:0004519">
    <property type="term" value="F:endonuclease activity"/>
    <property type="evidence" value="ECO:0007669"/>
    <property type="project" value="InterPro"/>
</dbReference>
<keyword evidence="1" id="KW-0812">Transmembrane</keyword>
<dbReference type="InterPro" id="IPR003615">
    <property type="entry name" value="HNH_nuc"/>
</dbReference>
<dbReference type="CDD" id="cd00085">
    <property type="entry name" value="HNHc"/>
    <property type="match status" value="1"/>
</dbReference>
<comment type="caution">
    <text evidence="3">The sequence shown here is derived from an EMBL/GenBank/DDBJ whole genome shotgun (WGS) entry which is preliminary data.</text>
</comment>
<reference evidence="3 4" key="1">
    <citation type="submission" date="2017-09" db="EMBL/GenBank/DDBJ databases">
        <title>Genomics of the genus Arcobacter.</title>
        <authorList>
            <person name="Perez-Cataluna A."/>
            <person name="Figueras M.J."/>
            <person name="Salas-Masso N."/>
        </authorList>
    </citation>
    <scope>NUCLEOTIDE SEQUENCE [LARGE SCALE GENOMIC DNA]</scope>
    <source>
        <strain evidence="3 4">CECT 7386</strain>
    </source>
</reference>
<organism evidence="3 4">
    <name type="scientific">Malaciobacter mytili LMG 24559</name>
    <dbReference type="NCBI Taxonomy" id="1032238"/>
    <lineage>
        <taxon>Bacteria</taxon>
        <taxon>Pseudomonadati</taxon>
        <taxon>Campylobacterota</taxon>
        <taxon>Epsilonproteobacteria</taxon>
        <taxon>Campylobacterales</taxon>
        <taxon>Arcobacteraceae</taxon>
        <taxon>Malaciobacter</taxon>
    </lineage>
</organism>
<protein>
    <recommendedName>
        <fullName evidence="2">HNH nuclease domain-containing protein</fullName>
    </recommendedName>
</protein>
<dbReference type="GO" id="GO:0003676">
    <property type="term" value="F:nucleic acid binding"/>
    <property type="evidence" value="ECO:0007669"/>
    <property type="project" value="InterPro"/>
</dbReference>
<dbReference type="EMBL" id="NXID01000069">
    <property type="protein sequence ID" value="RXK12953.1"/>
    <property type="molecule type" value="Genomic_DNA"/>
</dbReference>
<dbReference type="RefSeq" id="WP_114842413.1">
    <property type="nucleotide sequence ID" value="NZ_CP031219.1"/>
</dbReference>
<feature type="transmembrane region" description="Helical" evidence="1">
    <location>
        <begin position="6"/>
        <end position="24"/>
    </location>
</feature>
<evidence type="ECO:0000313" key="3">
    <source>
        <dbReference type="EMBL" id="RXK12953.1"/>
    </source>
</evidence>
<name>A0AAX2ABN1_9BACT</name>
<keyword evidence="1" id="KW-0472">Membrane</keyword>
<dbReference type="KEGG" id="amyt:AMYT_2026"/>
<evidence type="ECO:0000313" key="4">
    <source>
        <dbReference type="Proteomes" id="UP000290092"/>
    </source>
</evidence>
<dbReference type="SMART" id="SM00507">
    <property type="entry name" value="HNHc"/>
    <property type="match status" value="1"/>
</dbReference>
<feature type="domain" description="HNH nuclease" evidence="2">
    <location>
        <begin position="126"/>
        <end position="179"/>
    </location>
</feature>
<keyword evidence="4" id="KW-1185">Reference proteome</keyword>